<dbReference type="RefSeq" id="XP_046071354.1">
    <property type="nucleotide sequence ID" value="XM_046209755.1"/>
</dbReference>
<dbReference type="GO" id="GO:0097176">
    <property type="term" value="P:epoxide metabolic process"/>
    <property type="evidence" value="ECO:0007669"/>
    <property type="project" value="TreeGrafter"/>
</dbReference>
<dbReference type="InterPro" id="IPR010497">
    <property type="entry name" value="Epoxide_hydro_N"/>
</dbReference>
<dbReference type="EMBL" id="JAJTJA010000007">
    <property type="protein sequence ID" value="KAH8696417.1"/>
    <property type="molecule type" value="Genomic_DNA"/>
</dbReference>
<dbReference type="PIRSF" id="PIRSF001112">
    <property type="entry name" value="Epoxide_hydrolase"/>
    <property type="match status" value="1"/>
</dbReference>
<feature type="domain" description="Epoxide hydrolase N-terminal" evidence="3">
    <location>
        <begin position="20"/>
        <end position="132"/>
    </location>
</feature>
<comment type="caution">
    <text evidence="4">The sequence shown here is derived from an EMBL/GenBank/DDBJ whole genome shotgun (WGS) entry which is preliminary data.</text>
</comment>
<dbReference type="PRINTS" id="PR00412">
    <property type="entry name" value="EPOXHYDRLASE"/>
</dbReference>
<dbReference type="PANTHER" id="PTHR21661:SF39">
    <property type="entry name" value="HYDROLASE, PUTATIVE (AFU_ORTHOLOGUE AFUA_3G08960)-RELATED"/>
    <property type="match status" value="1"/>
</dbReference>
<dbReference type="SUPFAM" id="SSF53474">
    <property type="entry name" value="alpha/beta-Hydrolases"/>
    <property type="match status" value="1"/>
</dbReference>
<dbReference type="GeneID" id="70240042"/>
<dbReference type="Gene3D" id="3.40.50.1820">
    <property type="entry name" value="alpha/beta hydrolase"/>
    <property type="match status" value="1"/>
</dbReference>
<dbReference type="InterPro" id="IPR029058">
    <property type="entry name" value="AB_hydrolase_fold"/>
</dbReference>
<name>A0AAD4KN06_9EURO</name>
<evidence type="ECO:0000313" key="4">
    <source>
        <dbReference type="EMBL" id="KAH8696417.1"/>
    </source>
</evidence>
<evidence type="ECO:0000313" key="5">
    <source>
        <dbReference type="Proteomes" id="UP001201262"/>
    </source>
</evidence>
<dbReference type="AlphaFoldDB" id="A0AAD4KN06"/>
<organism evidence="4 5">
    <name type="scientific">Talaromyces proteolyticus</name>
    <dbReference type="NCBI Taxonomy" id="1131652"/>
    <lineage>
        <taxon>Eukaryota</taxon>
        <taxon>Fungi</taxon>
        <taxon>Dikarya</taxon>
        <taxon>Ascomycota</taxon>
        <taxon>Pezizomycotina</taxon>
        <taxon>Eurotiomycetes</taxon>
        <taxon>Eurotiomycetidae</taxon>
        <taxon>Eurotiales</taxon>
        <taxon>Trichocomaceae</taxon>
        <taxon>Talaromyces</taxon>
        <taxon>Talaromyces sect. Bacilispori</taxon>
    </lineage>
</organism>
<gene>
    <name evidence="4" type="ORF">BGW36DRAFT_186743</name>
</gene>
<dbReference type="InterPro" id="IPR000639">
    <property type="entry name" value="Epox_hydrolase-like"/>
</dbReference>
<dbReference type="GO" id="GO:0004301">
    <property type="term" value="F:epoxide hydrolase activity"/>
    <property type="evidence" value="ECO:0007669"/>
    <property type="project" value="TreeGrafter"/>
</dbReference>
<dbReference type="InterPro" id="IPR016292">
    <property type="entry name" value="Epoxide_hydrolase"/>
</dbReference>
<dbReference type="PANTHER" id="PTHR21661">
    <property type="entry name" value="EPOXIDE HYDROLASE 1-RELATED"/>
    <property type="match status" value="1"/>
</dbReference>
<sequence>MASITFGTPPHPVDPSANLRPFNISIPDAEIEKLNTLLELCPIAPPNRANSREDGSQGIPRKVLVDMVEYWRRKYDWKKWESTLNSFPQYKITIADNESRAYDIQFFALFSKNPSAIPILLLHSWPGSVVEFLPLLLKLRSQYASSGAESLPYHIVIPHYIGYGFSDPPPLDKDITHTDNARLVSKMMRALGFAETGYVVQGGDLGSATALVVASNDPACKMVHVNLLNITPPPGTDVEADIKAGKYTHEETESLINTMEFLKKETAFIKLNGTKPATAGFLVGSSPVALLAWIGEKMLKWTDEQPSIDLILTNLSIYWFSGCYATTISHHQLVLEDSEPLTSGWKGVNVPLGYSWFKKELVNPPKPWIDYTGKLSWYRIHEKGGHFASLEMPDVFWKDVEDFVNEFWGKAD</sequence>
<protein>
    <submittedName>
        <fullName evidence="4">Alpha/Beta hydrolase protein</fullName>
    </submittedName>
</protein>
<accession>A0AAD4KN06</accession>
<reference evidence="4" key="1">
    <citation type="submission" date="2021-12" db="EMBL/GenBank/DDBJ databases">
        <title>Convergent genome expansion in fungi linked to evolution of root-endophyte symbiosis.</title>
        <authorList>
            <consortium name="DOE Joint Genome Institute"/>
            <person name="Ke Y.-H."/>
            <person name="Bonito G."/>
            <person name="Liao H.-L."/>
            <person name="Looney B."/>
            <person name="Rojas-Flechas A."/>
            <person name="Nash J."/>
            <person name="Hameed K."/>
            <person name="Schadt C."/>
            <person name="Martin F."/>
            <person name="Crous P.W."/>
            <person name="Miettinen O."/>
            <person name="Magnuson J.K."/>
            <person name="Labbe J."/>
            <person name="Jacobson D."/>
            <person name="Doktycz M.J."/>
            <person name="Veneault-Fourrey C."/>
            <person name="Kuo A."/>
            <person name="Mondo S."/>
            <person name="Calhoun S."/>
            <person name="Riley R."/>
            <person name="Ohm R."/>
            <person name="LaButti K."/>
            <person name="Andreopoulos B."/>
            <person name="Pangilinan J."/>
            <person name="Nolan M."/>
            <person name="Tritt A."/>
            <person name="Clum A."/>
            <person name="Lipzen A."/>
            <person name="Daum C."/>
            <person name="Barry K."/>
            <person name="Grigoriev I.V."/>
            <person name="Vilgalys R."/>
        </authorList>
    </citation>
    <scope>NUCLEOTIDE SEQUENCE</scope>
    <source>
        <strain evidence="4">PMI_201</strain>
    </source>
</reference>
<dbReference type="Proteomes" id="UP001201262">
    <property type="component" value="Unassembled WGS sequence"/>
</dbReference>
<comment type="similarity">
    <text evidence="1">Belongs to the peptidase S33 family.</text>
</comment>
<evidence type="ECO:0000256" key="1">
    <source>
        <dbReference type="ARBA" id="ARBA00010088"/>
    </source>
</evidence>
<evidence type="ECO:0000259" key="3">
    <source>
        <dbReference type="Pfam" id="PF06441"/>
    </source>
</evidence>
<proteinExistence type="inferred from homology"/>
<evidence type="ECO:0000256" key="2">
    <source>
        <dbReference type="ARBA" id="ARBA00022801"/>
    </source>
</evidence>
<keyword evidence="2 4" id="KW-0378">Hydrolase</keyword>
<keyword evidence="5" id="KW-1185">Reference proteome</keyword>
<dbReference type="Pfam" id="PF06441">
    <property type="entry name" value="EHN"/>
    <property type="match status" value="1"/>
</dbReference>